<proteinExistence type="inferred from homology"/>
<feature type="transmembrane region" description="Helical" evidence="8">
    <location>
        <begin position="34"/>
        <end position="54"/>
    </location>
</feature>
<feature type="transmembrane region" description="Helical" evidence="8">
    <location>
        <begin position="166"/>
        <end position="185"/>
    </location>
</feature>
<name>A0A9J6QUR7_9FIRM</name>
<feature type="transmembrane region" description="Helical" evidence="8">
    <location>
        <begin position="66"/>
        <end position="87"/>
    </location>
</feature>
<feature type="transmembrane region" description="Helical" evidence="8">
    <location>
        <begin position="228"/>
        <end position="252"/>
    </location>
</feature>
<evidence type="ECO:0000256" key="6">
    <source>
        <dbReference type="ARBA" id="ARBA00022989"/>
    </source>
</evidence>
<feature type="transmembrane region" description="Helical" evidence="8">
    <location>
        <begin position="197"/>
        <end position="216"/>
    </location>
</feature>
<dbReference type="EMBL" id="JAOSHN010000004">
    <property type="protein sequence ID" value="MCU7378771.1"/>
    <property type="molecule type" value="Genomic_DNA"/>
</dbReference>
<evidence type="ECO:0000256" key="3">
    <source>
        <dbReference type="ARBA" id="ARBA00022448"/>
    </source>
</evidence>
<keyword evidence="10" id="KW-1185">Reference proteome</keyword>
<dbReference type="GO" id="GO:0005886">
    <property type="term" value="C:plasma membrane"/>
    <property type="evidence" value="ECO:0007669"/>
    <property type="project" value="UniProtKB-SubCell"/>
</dbReference>
<accession>A0A9J6QUR7</accession>
<evidence type="ECO:0000256" key="7">
    <source>
        <dbReference type="ARBA" id="ARBA00023136"/>
    </source>
</evidence>
<evidence type="ECO:0000256" key="5">
    <source>
        <dbReference type="ARBA" id="ARBA00022692"/>
    </source>
</evidence>
<keyword evidence="5 8" id="KW-0812">Transmembrane</keyword>
<comment type="subcellular location">
    <subcellularLocation>
        <location evidence="1">Cell membrane</location>
        <topology evidence="1">Multi-pass membrane protein</topology>
    </subcellularLocation>
</comment>
<organism evidence="9 10">
    <name type="scientific">Hominibacterium faecale</name>
    <dbReference type="NCBI Taxonomy" id="2839743"/>
    <lineage>
        <taxon>Bacteria</taxon>
        <taxon>Bacillati</taxon>
        <taxon>Bacillota</taxon>
        <taxon>Clostridia</taxon>
        <taxon>Peptostreptococcales</taxon>
        <taxon>Anaerovoracaceae</taxon>
        <taxon>Hominibacterium</taxon>
    </lineage>
</organism>
<dbReference type="Gene3D" id="1.20.1530.20">
    <property type="match status" value="2"/>
</dbReference>
<feature type="transmembrane region" description="Helical" evidence="8">
    <location>
        <begin position="126"/>
        <end position="146"/>
    </location>
</feature>
<evidence type="ECO:0000256" key="8">
    <source>
        <dbReference type="SAM" id="Phobius"/>
    </source>
</evidence>
<dbReference type="AlphaFoldDB" id="A0A9J6QUR7"/>
<sequence length="314" mass="33953">MFVILSKIAIIFAMVGVGFIANKARALPDESNGYLISLLMNITAPCMLLTSITGKQLTPDTLSSTLEVLAGTIIFFLVGMAVSYGIVKVLRISSADQGVYMSILTTVNTGFMGFPITKAAFGNEALYFMVVSNIVLNIYLYSLGILQINMGEKRQFKGLKKALKPMLNMCSLAAVLGIIMLFSGFKIPSFFNELLTGIGDITIPLSMIVVGVQLGSSNILKIIKNPKLIVISLINLILWPALTFLAVNWLPIHEMTKLILVYGAAFPTAVIVVALAAKERKNSQLAAEGVAMTTLFSMATLPFITMLLSTYYGI</sequence>
<feature type="transmembrane region" description="Helical" evidence="8">
    <location>
        <begin position="6"/>
        <end position="22"/>
    </location>
</feature>
<keyword evidence="7 8" id="KW-0472">Membrane</keyword>
<evidence type="ECO:0000313" key="10">
    <source>
        <dbReference type="Proteomes" id="UP001065549"/>
    </source>
</evidence>
<dbReference type="InterPro" id="IPR004776">
    <property type="entry name" value="Mem_transp_PIN-like"/>
</dbReference>
<dbReference type="Proteomes" id="UP001065549">
    <property type="component" value="Unassembled WGS sequence"/>
</dbReference>
<protein>
    <submittedName>
        <fullName evidence="9">AEC family transporter</fullName>
    </submittedName>
</protein>
<feature type="transmembrane region" description="Helical" evidence="8">
    <location>
        <begin position="258"/>
        <end position="277"/>
    </location>
</feature>
<reference evidence="9" key="1">
    <citation type="submission" date="2022-09" db="EMBL/GenBank/DDBJ databases">
        <title>Culturomic study of gut microbiota in children with autism spectrum disorder.</title>
        <authorList>
            <person name="Efimov B.A."/>
            <person name="Chaplin A.V."/>
            <person name="Sokolova S.R."/>
            <person name="Pikina A.P."/>
            <person name="Korzhanova M."/>
            <person name="Belova V."/>
            <person name="Korostin D."/>
        </authorList>
    </citation>
    <scope>NUCLEOTIDE SEQUENCE</scope>
    <source>
        <strain evidence="9">ASD5510</strain>
    </source>
</reference>
<gene>
    <name evidence="9" type="ORF">OBO34_10435</name>
</gene>
<comment type="caution">
    <text evidence="9">The sequence shown here is derived from an EMBL/GenBank/DDBJ whole genome shotgun (WGS) entry which is preliminary data.</text>
</comment>
<evidence type="ECO:0000313" key="9">
    <source>
        <dbReference type="EMBL" id="MCU7378771.1"/>
    </source>
</evidence>
<feature type="transmembrane region" description="Helical" evidence="8">
    <location>
        <begin position="99"/>
        <end position="120"/>
    </location>
</feature>
<dbReference type="PANTHER" id="PTHR36838:SF1">
    <property type="entry name" value="SLR1864 PROTEIN"/>
    <property type="match status" value="1"/>
</dbReference>
<evidence type="ECO:0000256" key="1">
    <source>
        <dbReference type="ARBA" id="ARBA00004651"/>
    </source>
</evidence>
<dbReference type="InterPro" id="IPR038770">
    <property type="entry name" value="Na+/solute_symporter_sf"/>
</dbReference>
<comment type="similarity">
    <text evidence="2">Belongs to the auxin efflux carrier (TC 2.A.69) family.</text>
</comment>
<keyword evidence="4" id="KW-1003">Cell membrane</keyword>
<dbReference type="GO" id="GO:0055085">
    <property type="term" value="P:transmembrane transport"/>
    <property type="evidence" value="ECO:0007669"/>
    <property type="project" value="InterPro"/>
</dbReference>
<dbReference type="Pfam" id="PF03547">
    <property type="entry name" value="Mem_trans"/>
    <property type="match status" value="1"/>
</dbReference>
<evidence type="ECO:0000256" key="4">
    <source>
        <dbReference type="ARBA" id="ARBA00022475"/>
    </source>
</evidence>
<evidence type="ECO:0000256" key="2">
    <source>
        <dbReference type="ARBA" id="ARBA00010145"/>
    </source>
</evidence>
<dbReference type="PANTHER" id="PTHR36838">
    <property type="entry name" value="AUXIN EFFLUX CARRIER FAMILY PROTEIN"/>
    <property type="match status" value="1"/>
</dbReference>
<feature type="transmembrane region" description="Helical" evidence="8">
    <location>
        <begin position="289"/>
        <end position="312"/>
    </location>
</feature>
<keyword evidence="6 8" id="KW-1133">Transmembrane helix</keyword>
<keyword evidence="3" id="KW-0813">Transport</keyword>
<dbReference type="RefSeq" id="WP_269478500.1">
    <property type="nucleotide sequence ID" value="NZ_JAOSHN010000004.1"/>
</dbReference>